<dbReference type="GO" id="GO:0003677">
    <property type="term" value="F:DNA binding"/>
    <property type="evidence" value="ECO:0007669"/>
    <property type="project" value="InterPro"/>
</dbReference>
<feature type="compositionally biased region" description="Polar residues" evidence="1">
    <location>
        <begin position="70"/>
        <end position="79"/>
    </location>
</feature>
<evidence type="ECO:0000313" key="2">
    <source>
        <dbReference type="EMBL" id="KAK1786787.1"/>
    </source>
</evidence>
<protein>
    <submittedName>
        <fullName evidence="2">Uncharacterized protein</fullName>
    </submittedName>
</protein>
<feature type="compositionally biased region" description="Polar residues" evidence="1">
    <location>
        <begin position="1"/>
        <end position="38"/>
    </location>
</feature>
<sequence length="141" mass="14843">MQRPTGSVPCQLNGQVGTGITLSENNKPSDQQQSSDNVHATLAPVQPLPALMSSEEKILDPSDKGPSPPLSSSVATPTGSPAPIDKRPRGRPRKDALSAAAQPPLLPRQRKKSRCRGKAVLEDEDSTDGMELAEAGSTQEP</sequence>
<keyword evidence="3" id="KW-1185">Reference proteome</keyword>
<accession>A0AAD8YTT4</accession>
<feature type="region of interest" description="Disordered" evidence="1">
    <location>
        <begin position="1"/>
        <end position="141"/>
    </location>
</feature>
<feature type="non-terminal residue" evidence="2">
    <location>
        <position position="141"/>
    </location>
</feature>
<feature type="compositionally biased region" description="Basic residues" evidence="1">
    <location>
        <begin position="108"/>
        <end position="117"/>
    </location>
</feature>
<organism evidence="2 3">
    <name type="scientific">Electrophorus voltai</name>
    <dbReference type="NCBI Taxonomy" id="2609070"/>
    <lineage>
        <taxon>Eukaryota</taxon>
        <taxon>Metazoa</taxon>
        <taxon>Chordata</taxon>
        <taxon>Craniata</taxon>
        <taxon>Vertebrata</taxon>
        <taxon>Euteleostomi</taxon>
        <taxon>Actinopterygii</taxon>
        <taxon>Neopterygii</taxon>
        <taxon>Teleostei</taxon>
        <taxon>Ostariophysi</taxon>
        <taxon>Gymnotiformes</taxon>
        <taxon>Gymnotoidei</taxon>
        <taxon>Gymnotidae</taxon>
        <taxon>Electrophorus</taxon>
    </lineage>
</organism>
<dbReference type="Pfam" id="PF02178">
    <property type="entry name" value="AT_hook"/>
    <property type="match status" value="1"/>
</dbReference>
<proteinExistence type="predicted"/>
<feature type="compositionally biased region" description="Basic and acidic residues" evidence="1">
    <location>
        <begin position="54"/>
        <end position="63"/>
    </location>
</feature>
<evidence type="ECO:0000256" key="1">
    <source>
        <dbReference type="SAM" id="MobiDB-lite"/>
    </source>
</evidence>
<dbReference type="Proteomes" id="UP001239994">
    <property type="component" value="Unassembled WGS sequence"/>
</dbReference>
<reference evidence="2" key="1">
    <citation type="submission" date="2023-03" db="EMBL/GenBank/DDBJ databases">
        <title>Electrophorus voltai genome.</title>
        <authorList>
            <person name="Bian C."/>
        </authorList>
    </citation>
    <scope>NUCLEOTIDE SEQUENCE</scope>
    <source>
        <strain evidence="2">CB-2022</strain>
        <tissue evidence="2">Muscle</tissue>
    </source>
</reference>
<name>A0AAD8YTT4_9TELE</name>
<gene>
    <name evidence="2" type="ORF">P4O66_017182</name>
</gene>
<dbReference type="InterPro" id="IPR017956">
    <property type="entry name" value="AT_hook_DNA-bd_motif"/>
</dbReference>
<evidence type="ECO:0000313" key="3">
    <source>
        <dbReference type="Proteomes" id="UP001239994"/>
    </source>
</evidence>
<comment type="caution">
    <text evidence="2">The sequence shown here is derived from an EMBL/GenBank/DDBJ whole genome shotgun (WGS) entry which is preliminary data.</text>
</comment>
<dbReference type="EMBL" id="JAROKS010000024">
    <property type="protein sequence ID" value="KAK1786787.1"/>
    <property type="molecule type" value="Genomic_DNA"/>
</dbReference>
<dbReference type="AlphaFoldDB" id="A0AAD8YTT4"/>